<feature type="region of interest" description="Disordered" evidence="1">
    <location>
        <begin position="1"/>
        <end position="20"/>
    </location>
</feature>
<gene>
    <name evidence="2" type="ORF">RRG08_063935</name>
</gene>
<organism evidence="2 3">
    <name type="scientific">Elysia crispata</name>
    <name type="common">lettuce slug</name>
    <dbReference type="NCBI Taxonomy" id="231223"/>
    <lineage>
        <taxon>Eukaryota</taxon>
        <taxon>Metazoa</taxon>
        <taxon>Spiralia</taxon>
        <taxon>Lophotrochozoa</taxon>
        <taxon>Mollusca</taxon>
        <taxon>Gastropoda</taxon>
        <taxon>Heterobranchia</taxon>
        <taxon>Euthyneura</taxon>
        <taxon>Panpulmonata</taxon>
        <taxon>Sacoglossa</taxon>
        <taxon>Placobranchoidea</taxon>
        <taxon>Plakobranchidae</taxon>
        <taxon>Elysia</taxon>
    </lineage>
</organism>
<accession>A0AAE0YEW6</accession>
<keyword evidence="3" id="KW-1185">Reference proteome</keyword>
<name>A0AAE0YEW6_9GAST</name>
<comment type="caution">
    <text evidence="2">The sequence shown here is derived from an EMBL/GenBank/DDBJ whole genome shotgun (WGS) entry which is preliminary data.</text>
</comment>
<dbReference type="EMBL" id="JAWDGP010006323">
    <property type="protein sequence ID" value="KAK3743070.1"/>
    <property type="molecule type" value="Genomic_DNA"/>
</dbReference>
<sequence>MANHNSRDFNDNAENTNGIISGVRGDTLKRIHHQRIRDVAEKLKAELMDSMNGQVEELLDGFVSSVQQIENGEKMDPERAALIKAKMDRADEYVSLYAGLYH</sequence>
<feature type="compositionally biased region" description="Basic and acidic residues" evidence="1">
    <location>
        <begin position="1"/>
        <end position="10"/>
    </location>
</feature>
<dbReference type="Proteomes" id="UP001283361">
    <property type="component" value="Unassembled WGS sequence"/>
</dbReference>
<proteinExistence type="predicted"/>
<protein>
    <submittedName>
        <fullName evidence="2">Uncharacterized protein</fullName>
    </submittedName>
</protein>
<evidence type="ECO:0000313" key="3">
    <source>
        <dbReference type="Proteomes" id="UP001283361"/>
    </source>
</evidence>
<evidence type="ECO:0000313" key="2">
    <source>
        <dbReference type="EMBL" id="KAK3743070.1"/>
    </source>
</evidence>
<reference evidence="2" key="1">
    <citation type="journal article" date="2023" name="G3 (Bethesda)">
        <title>A reference genome for the long-term kleptoplast-retaining sea slug Elysia crispata morphotype clarki.</title>
        <authorList>
            <person name="Eastman K.E."/>
            <person name="Pendleton A.L."/>
            <person name="Shaikh M.A."/>
            <person name="Suttiyut T."/>
            <person name="Ogas R."/>
            <person name="Tomko P."/>
            <person name="Gavelis G."/>
            <person name="Widhalm J.R."/>
            <person name="Wisecaver J.H."/>
        </authorList>
    </citation>
    <scope>NUCLEOTIDE SEQUENCE</scope>
    <source>
        <strain evidence="2">ECLA1</strain>
    </source>
</reference>
<evidence type="ECO:0000256" key="1">
    <source>
        <dbReference type="SAM" id="MobiDB-lite"/>
    </source>
</evidence>
<dbReference type="AlphaFoldDB" id="A0AAE0YEW6"/>